<evidence type="ECO:0000256" key="4">
    <source>
        <dbReference type="ARBA" id="ARBA00022475"/>
    </source>
</evidence>
<dbReference type="EMBL" id="JBHMAF010000167">
    <property type="protein sequence ID" value="MFB9760760.1"/>
    <property type="molecule type" value="Genomic_DNA"/>
</dbReference>
<dbReference type="PIRSF" id="PIRSF006603">
    <property type="entry name" value="DinF"/>
    <property type="match status" value="1"/>
</dbReference>
<feature type="transmembrane region" description="Helical" evidence="8">
    <location>
        <begin position="161"/>
        <end position="178"/>
    </location>
</feature>
<keyword evidence="6 8" id="KW-1133">Transmembrane helix</keyword>
<comment type="similarity">
    <text evidence="2">Belongs to the multi antimicrobial extrusion (MATE) (TC 2.A.66.1) family.</text>
</comment>
<dbReference type="InterPro" id="IPR048279">
    <property type="entry name" value="MdtK-like"/>
</dbReference>
<feature type="transmembrane region" description="Helical" evidence="8">
    <location>
        <begin position="129"/>
        <end position="149"/>
    </location>
</feature>
<comment type="caution">
    <text evidence="9">The sequence shown here is derived from an EMBL/GenBank/DDBJ whole genome shotgun (WGS) entry which is preliminary data.</text>
</comment>
<comment type="subcellular location">
    <subcellularLocation>
        <location evidence="1">Cell membrane</location>
        <topology evidence="1">Multi-pass membrane protein</topology>
    </subcellularLocation>
</comment>
<accession>A0ABV5WK86</accession>
<feature type="transmembrane region" description="Helical" evidence="8">
    <location>
        <begin position="315"/>
        <end position="334"/>
    </location>
</feature>
<feature type="transmembrane region" description="Helical" evidence="8">
    <location>
        <begin position="52"/>
        <end position="73"/>
    </location>
</feature>
<feature type="transmembrane region" description="Helical" evidence="8">
    <location>
        <begin position="85"/>
        <end position="109"/>
    </location>
</feature>
<dbReference type="CDD" id="cd13134">
    <property type="entry name" value="MATE_like_8"/>
    <property type="match status" value="1"/>
</dbReference>
<keyword evidence="4" id="KW-1003">Cell membrane</keyword>
<evidence type="ECO:0000256" key="8">
    <source>
        <dbReference type="SAM" id="Phobius"/>
    </source>
</evidence>
<evidence type="ECO:0000313" key="10">
    <source>
        <dbReference type="Proteomes" id="UP001589609"/>
    </source>
</evidence>
<sequence length="455" mass="50009">MIRKEKNMSLWMLAWPIFLEMLLQFLLGATDTLMVSHVSDDAVAVIGISTQLFNAVNILFAAVASGAGILVAQKLGARKEEEARIVSIMGLKICIGIGAALSVLLAFGAEPIANLLQLSEELQPLGKTYISIVGGGMVFMAAMVVLSTVIRNTGDTRSPMYAAIGINVIHVLMNYAFIHGVVGFPAWGLTGVALSTTISRIIGTIILVVIFRKSFQKRFSWTDIRIFDRPLFRETMKLSWPLGVGMSSWCFTQLVIFTFIAILGSKELTARTYMNTLESFCFLVGFSIAMAGQIRIAHLHGSGKDQVAYWSAYRVMWIGLSLVLVNTLLLYGFGNEALKLFTSDSEIVSLGVSLLAVNLLLQPAKMLNMALGNALNAVGETRFNMMVGLVSMWVIAVGLSYCLGIWMHWGLYGIYAAMILDELLRGVLVLFRWRAKKFIVKSDAKEELKNATMVF</sequence>
<keyword evidence="10" id="KW-1185">Reference proteome</keyword>
<dbReference type="PANTHER" id="PTHR42925:SF2">
    <property type="entry name" value="NA+ DRIVEN MULTIDRUG EFFLUX PUMP"/>
    <property type="match status" value="1"/>
</dbReference>
<feature type="transmembrane region" description="Helical" evidence="8">
    <location>
        <begin position="385"/>
        <end position="406"/>
    </location>
</feature>
<organism evidence="9 10">
    <name type="scientific">Ectobacillus funiculus</name>
    <dbReference type="NCBI Taxonomy" id="137993"/>
    <lineage>
        <taxon>Bacteria</taxon>
        <taxon>Bacillati</taxon>
        <taxon>Bacillota</taxon>
        <taxon>Bacilli</taxon>
        <taxon>Bacillales</taxon>
        <taxon>Bacillaceae</taxon>
        <taxon>Ectobacillus</taxon>
    </lineage>
</organism>
<feature type="transmembrane region" description="Helical" evidence="8">
    <location>
        <begin position="346"/>
        <end position="364"/>
    </location>
</feature>
<protein>
    <submittedName>
        <fullName evidence="9">MATE family efflux transporter</fullName>
    </submittedName>
</protein>
<proteinExistence type="inferred from homology"/>
<evidence type="ECO:0000256" key="5">
    <source>
        <dbReference type="ARBA" id="ARBA00022692"/>
    </source>
</evidence>
<evidence type="ECO:0000256" key="7">
    <source>
        <dbReference type="ARBA" id="ARBA00023136"/>
    </source>
</evidence>
<feature type="transmembrane region" description="Helical" evidence="8">
    <location>
        <begin position="238"/>
        <end position="264"/>
    </location>
</feature>
<dbReference type="InterPro" id="IPR002528">
    <property type="entry name" value="MATE_fam"/>
</dbReference>
<gene>
    <name evidence="9" type="ORF">ACFFMS_20985</name>
</gene>
<evidence type="ECO:0000256" key="6">
    <source>
        <dbReference type="ARBA" id="ARBA00022989"/>
    </source>
</evidence>
<name>A0ABV5WK86_9BACI</name>
<keyword evidence="5 8" id="KW-0812">Transmembrane</keyword>
<dbReference type="Pfam" id="PF01554">
    <property type="entry name" value="MatE"/>
    <property type="match status" value="2"/>
</dbReference>
<feature type="transmembrane region" description="Helical" evidence="8">
    <location>
        <begin position="184"/>
        <end position="211"/>
    </location>
</feature>
<dbReference type="InterPro" id="IPR047135">
    <property type="entry name" value="YsiQ"/>
</dbReference>
<evidence type="ECO:0000256" key="2">
    <source>
        <dbReference type="ARBA" id="ARBA00010199"/>
    </source>
</evidence>
<evidence type="ECO:0000256" key="3">
    <source>
        <dbReference type="ARBA" id="ARBA00022448"/>
    </source>
</evidence>
<feature type="transmembrane region" description="Helical" evidence="8">
    <location>
        <begin position="412"/>
        <end position="431"/>
    </location>
</feature>
<keyword evidence="3" id="KW-0813">Transport</keyword>
<feature type="transmembrane region" description="Helical" evidence="8">
    <location>
        <begin position="276"/>
        <end position="294"/>
    </location>
</feature>
<reference evidence="9 10" key="1">
    <citation type="submission" date="2024-09" db="EMBL/GenBank/DDBJ databases">
        <authorList>
            <person name="Sun Q."/>
            <person name="Mori K."/>
        </authorList>
    </citation>
    <scope>NUCLEOTIDE SEQUENCE [LARGE SCALE GENOMIC DNA]</scope>
    <source>
        <strain evidence="9 10">JCM 11201</strain>
    </source>
</reference>
<dbReference type="NCBIfam" id="TIGR00797">
    <property type="entry name" value="matE"/>
    <property type="match status" value="1"/>
</dbReference>
<keyword evidence="7 8" id="KW-0472">Membrane</keyword>
<dbReference type="RefSeq" id="WP_379951041.1">
    <property type="nucleotide sequence ID" value="NZ_JBHMAF010000167.1"/>
</dbReference>
<dbReference type="Proteomes" id="UP001589609">
    <property type="component" value="Unassembled WGS sequence"/>
</dbReference>
<evidence type="ECO:0000313" key="9">
    <source>
        <dbReference type="EMBL" id="MFB9760760.1"/>
    </source>
</evidence>
<evidence type="ECO:0000256" key="1">
    <source>
        <dbReference type="ARBA" id="ARBA00004651"/>
    </source>
</evidence>
<dbReference type="PANTHER" id="PTHR42925">
    <property type="entry name" value="MULTIDRUG AND TOXIN EFFLUX PROTEIN MATE FAMILY"/>
    <property type="match status" value="1"/>
</dbReference>